<organism evidence="1 2">
    <name type="scientific">Romanomermis culicivorax</name>
    <name type="common">Nematode worm</name>
    <dbReference type="NCBI Taxonomy" id="13658"/>
    <lineage>
        <taxon>Eukaryota</taxon>
        <taxon>Metazoa</taxon>
        <taxon>Ecdysozoa</taxon>
        <taxon>Nematoda</taxon>
        <taxon>Enoplea</taxon>
        <taxon>Dorylaimia</taxon>
        <taxon>Mermithida</taxon>
        <taxon>Mermithoidea</taxon>
        <taxon>Mermithidae</taxon>
        <taxon>Romanomermis</taxon>
    </lineage>
</organism>
<evidence type="ECO:0000313" key="2">
    <source>
        <dbReference type="WBParaSite" id="nRc.2.0.1.t42139-RA"/>
    </source>
</evidence>
<proteinExistence type="predicted"/>
<evidence type="ECO:0000313" key="1">
    <source>
        <dbReference type="Proteomes" id="UP000887565"/>
    </source>
</evidence>
<name>A0A915KTA1_ROMCU</name>
<accession>A0A915KTA1</accession>
<dbReference type="AlphaFoldDB" id="A0A915KTA1"/>
<dbReference type="WBParaSite" id="nRc.2.0.1.t42139-RA">
    <property type="protein sequence ID" value="nRc.2.0.1.t42139-RA"/>
    <property type="gene ID" value="nRc.2.0.1.g42139"/>
</dbReference>
<keyword evidence="1" id="KW-1185">Reference proteome</keyword>
<reference evidence="2" key="1">
    <citation type="submission" date="2022-11" db="UniProtKB">
        <authorList>
            <consortium name="WormBaseParasite"/>
        </authorList>
    </citation>
    <scope>IDENTIFICATION</scope>
</reference>
<protein>
    <submittedName>
        <fullName evidence="2">Uncharacterized protein</fullName>
    </submittedName>
</protein>
<dbReference type="Proteomes" id="UP000887565">
    <property type="component" value="Unplaced"/>
</dbReference>
<sequence length="159" mass="17939">MFNDNRAVKSSKYFSTQRSTSYSFLVRQSLWKSTFKTEKPVSQKLCHICGSAAQLLDGFDVLCIKKRKTAKVDPVAWARILASRIRVISKKTLYILDKALVNNNRKVESCPVPVTLSGKERPKTEESTAHSSVKKCHPSSCLAHIFKHQPIMTPKTSKN</sequence>